<protein>
    <submittedName>
        <fullName evidence="3">Uncharacterized protein</fullName>
    </submittedName>
</protein>
<evidence type="ECO:0000256" key="1">
    <source>
        <dbReference type="SAM" id="MobiDB-lite"/>
    </source>
</evidence>
<name>A0AAW2FUK5_9HYME</name>
<organism evidence="3 4">
    <name type="scientific">Cardiocondyla obscurior</name>
    <dbReference type="NCBI Taxonomy" id="286306"/>
    <lineage>
        <taxon>Eukaryota</taxon>
        <taxon>Metazoa</taxon>
        <taxon>Ecdysozoa</taxon>
        <taxon>Arthropoda</taxon>
        <taxon>Hexapoda</taxon>
        <taxon>Insecta</taxon>
        <taxon>Pterygota</taxon>
        <taxon>Neoptera</taxon>
        <taxon>Endopterygota</taxon>
        <taxon>Hymenoptera</taxon>
        <taxon>Apocrita</taxon>
        <taxon>Aculeata</taxon>
        <taxon>Formicoidea</taxon>
        <taxon>Formicidae</taxon>
        <taxon>Myrmicinae</taxon>
        <taxon>Cardiocondyla</taxon>
    </lineage>
</organism>
<accession>A0AAW2FUK5</accession>
<comment type="caution">
    <text evidence="3">The sequence shown here is derived from an EMBL/GenBank/DDBJ whole genome shotgun (WGS) entry which is preliminary data.</text>
</comment>
<dbReference type="Proteomes" id="UP001430953">
    <property type="component" value="Unassembled WGS sequence"/>
</dbReference>
<dbReference type="EMBL" id="JADYXP020000008">
    <property type="protein sequence ID" value="KAL0117832.1"/>
    <property type="molecule type" value="Genomic_DNA"/>
</dbReference>
<evidence type="ECO:0000313" key="3">
    <source>
        <dbReference type="EMBL" id="KAL0117832.1"/>
    </source>
</evidence>
<keyword evidence="2" id="KW-0732">Signal</keyword>
<sequence length="189" mass="21246">MFPSYTKIAQLLFLYCIIEAGSMAVTFVVESHGKSDDEPVTTVTDTEDSKVDPLIYEHAMLTAKNILECRLEQTSCFNQSHEKIEGINITIRARDGSQIQISHRIKNFASKSQQYSFLKRLKAYIERKRDEGSLDASQEKLPINRTTSDKVSSPSATNPPSVLTDNYQTEKNRSSLKKHNADGKVGNKT</sequence>
<keyword evidence="4" id="KW-1185">Reference proteome</keyword>
<gene>
    <name evidence="3" type="ORF">PUN28_008906</name>
</gene>
<feature type="signal peptide" evidence="2">
    <location>
        <begin position="1"/>
        <end position="24"/>
    </location>
</feature>
<evidence type="ECO:0000313" key="4">
    <source>
        <dbReference type="Proteomes" id="UP001430953"/>
    </source>
</evidence>
<dbReference type="AlphaFoldDB" id="A0AAW2FUK5"/>
<feature type="region of interest" description="Disordered" evidence="1">
    <location>
        <begin position="129"/>
        <end position="189"/>
    </location>
</feature>
<reference evidence="3 4" key="1">
    <citation type="submission" date="2023-03" db="EMBL/GenBank/DDBJ databases">
        <title>High recombination rates correlate with genetic variation in Cardiocondyla obscurior ants.</title>
        <authorList>
            <person name="Errbii M."/>
        </authorList>
    </citation>
    <scope>NUCLEOTIDE SEQUENCE [LARGE SCALE GENOMIC DNA]</scope>
    <source>
        <strain evidence="3">Alpha-2009</strain>
        <tissue evidence="3">Whole body</tissue>
    </source>
</reference>
<feature type="compositionally biased region" description="Polar residues" evidence="1">
    <location>
        <begin position="144"/>
        <end position="167"/>
    </location>
</feature>
<evidence type="ECO:0000256" key="2">
    <source>
        <dbReference type="SAM" id="SignalP"/>
    </source>
</evidence>
<feature type="chain" id="PRO_5043419025" evidence="2">
    <location>
        <begin position="25"/>
        <end position="189"/>
    </location>
</feature>
<proteinExistence type="predicted"/>